<keyword evidence="5" id="KW-1185">Reference proteome</keyword>
<dbReference type="RefSeq" id="WP_329077326.1">
    <property type="nucleotide sequence ID" value="NZ_CP109495.1"/>
</dbReference>
<gene>
    <name evidence="4" type="ORF">OG442_20270</name>
</gene>
<evidence type="ECO:0000256" key="2">
    <source>
        <dbReference type="ARBA" id="ARBA00023002"/>
    </source>
</evidence>
<dbReference type="Pfam" id="PF13561">
    <property type="entry name" value="adh_short_C2"/>
    <property type="match status" value="1"/>
</dbReference>
<dbReference type="Proteomes" id="UP001432209">
    <property type="component" value="Chromosome"/>
</dbReference>
<dbReference type="PRINTS" id="PR00081">
    <property type="entry name" value="GDHRDH"/>
</dbReference>
<dbReference type="CDD" id="cd05233">
    <property type="entry name" value="SDR_c"/>
    <property type="match status" value="1"/>
</dbReference>
<dbReference type="EMBL" id="CP109495">
    <property type="protein sequence ID" value="WUX53705.1"/>
    <property type="molecule type" value="Genomic_DNA"/>
</dbReference>
<evidence type="ECO:0000256" key="1">
    <source>
        <dbReference type="ARBA" id="ARBA00006484"/>
    </source>
</evidence>
<dbReference type="Gene3D" id="3.40.50.720">
    <property type="entry name" value="NAD(P)-binding Rossmann-like Domain"/>
    <property type="match status" value="1"/>
</dbReference>
<evidence type="ECO:0000313" key="5">
    <source>
        <dbReference type="Proteomes" id="UP001432209"/>
    </source>
</evidence>
<dbReference type="SMART" id="SM00822">
    <property type="entry name" value="PKS_KR"/>
    <property type="match status" value="1"/>
</dbReference>
<dbReference type="PROSITE" id="PS00061">
    <property type="entry name" value="ADH_SHORT"/>
    <property type="match status" value="1"/>
</dbReference>
<dbReference type="SUPFAM" id="SSF51735">
    <property type="entry name" value="NAD(P)-binding Rossmann-fold domains"/>
    <property type="match status" value="1"/>
</dbReference>
<sequence length="254" mass="26529">MSTYKGLKTVIIGGSMGMGLAMAKRLVEGGAEVLLTGRNPVNLREARNELGPSAHIVSSDISDLTAIAELGDLVTEKLGRVDHLFVNAGIARLGEFEEVTEEDYDALFGVNTKGAFFTVQRLVPLLNEGGSIVFTTSVVDGTGTPGMGAYAATKAALWSFAQTLAAELVSRGIRVNAVAPGYIDTPGAGIQGLPAEVVEAFQRKGDELTPMKRHGTSDEVAKAALFLATEATFTTGLKMSVDGGLGKQIATPED</sequence>
<feature type="domain" description="Ketoreductase" evidence="3">
    <location>
        <begin position="8"/>
        <end position="181"/>
    </location>
</feature>
<accession>A0ABZ2A8R2</accession>
<evidence type="ECO:0000313" key="4">
    <source>
        <dbReference type="EMBL" id="WUX53705.1"/>
    </source>
</evidence>
<dbReference type="InterPro" id="IPR002347">
    <property type="entry name" value="SDR_fam"/>
</dbReference>
<dbReference type="PANTHER" id="PTHR43669:SF3">
    <property type="entry name" value="ALCOHOL DEHYDROGENASE, PUTATIVE (AFU_ORTHOLOGUE AFUA_3G03445)-RELATED"/>
    <property type="match status" value="1"/>
</dbReference>
<dbReference type="InterPro" id="IPR020904">
    <property type="entry name" value="Sc_DH/Rdtase_CS"/>
</dbReference>
<dbReference type="InterPro" id="IPR036291">
    <property type="entry name" value="NAD(P)-bd_dom_sf"/>
</dbReference>
<keyword evidence="2" id="KW-0560">Oxidoreductase</keyword>
<dbReference type="PANTHER" id="PTHR43669">
    <property type="entry name" value="5-KETO-D-GLUCONATE 5-REDUCTASE"/>
    <property type="match status" value="1"/>
</dbReference>
<name>A0ABZ2A8R2_STRNV</name>
<comment type="similarity">
    <text evidence="1">Belongs to the short-chain dehydrogenases/reductases (SDR) family.</text>
</comment>
<dbReference type="PRINTS" id="PR00080">
    <property type="entry name" value="SDRFAMILY"/>
</dbReference>
<organism evidence="4 5">
    <name type="scientific">Streptomyces niveus</name>
    <name type="common">Streptomyces spheroides</name>
    <dbReference type="NCBI Taxonomy" id="193462"/>
    <lineage>
        <taxon>Bacteria</taxon>
        <taxon>Bacillati</taxon>
        <taxon>Actinomycetota</taxon>
        <taxon>Actinomycetes</taxon>
        <taxon>Kitasatosporales</taxon>
        <taxon>Streptomycetaceae</taxon>
        <taxon>Streptomyces</taxon>
    </lineage>
</organism>
<reference evidence="4" key="1">
    <citation type="submission" date="2022-10" db="EMBL/GenBank/DDBJ databases">
        <title>The complete genomes of actinobacterial strains from the NBC collection.</title>
        <authorList>
            <person name="Joergensen T.S."/>
            <person name="Alvarez Arevalo M."/>
            <person name="Sterndorff E.B."/>
            <person name="Faurdal D."/>
            <person name="Vuksanovic O."/>
            <person name="Mourched A.-S."/>
            <person name="Charusanti P."/>
            <person name="Shaw S."/>
            <person name="Blin K."/>
            <person name="Weber T."/>
        </authorList>
    </citation>
    <scope>NUCLEOTIDE SEQUENCE</scope>
    <source>
        <strain evidence="4">NBC_01432</strain>
    </source>
</reference>
<dbReference type="InterPro" id="IPR057326">
    <property type="entry name" value="KR_dom"/>
</dbReference>
<evidence type="ECO:0000259" key="3">
    <source>
        <dbReference type="SMART" id="SM00822"/>
    </source>
</evidence>
<proteinExistence type="inferred from homology"/>
<protein>
    <submittedName>
        <fullName evidence="4">SDR family oxidoreductase</fullName>
    </submittedName>
</protein>